<dbReference type="GO" id="GO:0004806">
    <property type="term" value="F:triacylglycerol lipase activity"/>
    <property type="evidence" value="ECO:0007669"/>
    <property type="project" value="InterPro"/>
</dbReference>
<gene>
    <name evidence="2" type="ORF">AOZ06_47060</name>
</gene>
<accession>A0A0N9IDN3</accession>
<sequence>MRAVAVAGAMFVGFTAVPAVAAPVADDFYTPPTGYGDTAPGTILRSRPVQTAALSLLPQKVKAWQLLYRTTSRSGVPMATVTTVLRPAGGAPRGLVSYQIAQDSSAAHCAPSHAIQAGNPIDGITGNLEILLADAAAGNGFAVSIPDYEGPGSQFGAARQPGYAVLDGVRAAEQFAELGLPGASTPVGIWGYSGGSLASGWAAELQPTYAPELAVRGAAVGGYVTDLAETAVKINGGAASGLLPSVLPGVIRSDPAFGPLQDKYLTPAGRDLLAHSTTQCVAANVLQYPFRNFDQYFTMPIREVFAQPDIREALATLNLGQRTPTAPLFVYHAVNDELVPIASSDQVVPRYCAAGTSVTYVRDLISVHGSLAATGAPAALGWLTEHLTGKPAPAGCSTNTVASTLLTPEALSQVPAFLIGVINGFLNNPSFPHSA</sequence>
<keyword evidence="1" id="KW-0732">Signal</keyword>
<reference evidence="2 3" key="1">
    <citation type="submission" date="2015-07" db="EMBL/GenBank/DDBJ databases">
        <title>Genome sequencing of Kibdelosporangium phytohabitans.</title>
        <authorList>
            <person name="Qin S."/>
            <person name="Xing K."/>
        </authorList>
    </citation>
    <scope>NUCLEOTIDE SEQUENCE [LARGE SCALE GENOMIC DNA]</scope>
    <source>
        <strain evidence="2 3">KLBMP1111</strain>
    </source>
</reference>
<name>A0A0N9IDN3_9PSEU</name>
<dbReference type="InterPro" id="IPR029058">
    <property type="entry name" value="AB_hydrolase_fold"/>
</dbReference>
<evidence type="ECO:0000256" key="1">
    <source>
        <dbReference type="SAM" id="SignalP"/>
    </source>
</evidence>
<protein>
    <recommendedName>
        <fullName evidence="4">Lipase</fullName>
    </recommendedName>
</protein>
<dbReference type="Proteomes" id="UP000063699">
    <property type="component" value="Chromosome"/>
</dbReference>
<dbReference type="SUPFAM" id="SSF53474">
    <property type="entry name" value="alpha/beta-Hydrolases"/>
    <property type="match status" value="1"/>
</dbReference>
<proteinExistence type="predicted"/>
<dbReference type="PANTHER" id="PTHR34853:SF1">
    <property type="entry name" value="LIPASE 5"/>
    <property type="match status" value="1"/>
</dbReference>
<dbReference type="GO" id="GO:0016042">
    <property type="term" value="P:lipid catabolic process"/>
    <property type="evidence" value="ECO:0007669"/>
    <property type="project" value="InterPro"/>
</dbReference>
<evidence type="ECO:0000313" key="2">
    <source>
        <dbReference type="EMBL" id="ALG13425.1"/>
    </source>
</evidence>
<dbReference type="InterPro" id="IPR005152">
    <property type="entry name" value="Lipase_secreted"/>
</dbReference>
<feature type="signal peptide" evidence="1">
    <location>
        <begin position="1"/>
        <end position="21"/>
    </location>
</feature>
<organism evidence="2 3">
    <name type="scientific">Kibdelosporangium phytohabitans</name>
    <dbReference type="NCBI Taxonomy" id="860235"/>
    <lineage>
        <taxon>Bacteria</taxon>
        <taxon>Bacillati</taxon>
        <taxon>Actinomycetota</taxon>
        <taxon>Actinomycetes</taxon>
        <taxon>Pseudonocardiales</taxon>
        <taxon>Pseudonocardiaceae</taxon>
        <taxon>Kibdelosporangium</taxon>
    </lineage>
</organism>
<dbReference type="Gene3D" id="3.40.50.1820">
    <property type="entry name" value="alpha/beta hydrolase"/>
    <property type="match status" value="1"/>
</dbReference>
<dbReference type="Gene3D" id="1.10.260.130">
    <property type="match status" value="1"/>
</dbReference>
<dbReference type="KEGG" id="kphy:AOZ06_47060"/>
<dbReference type="EMBL" id="CP012752">
    <property type="protein sequence ID" value="ALG13425.1"/>
    <property type="molecule type" value="Genomic_DNA"/>
</dbReference>
<dbReference type="PANTHER" id="PTHR34853">
    <property type="match status" value="1"/>
</dbReference>
<evidence type="ECO:0000313" key="3">
    <source>
        <dbReference type="Proteomes" id="UP000063699"/>
    </source>
</evidence>
<dbReference type="AlphaFoldDB" id="A0A0N9IDN3"/>
<evidence type="ECO:0008006" key="4">
    <source>
        <dbReference type="Google" id="ProtNLM"/>
    </source>
</evidence>
<dbReference type="Pfam" id="PF03583">
    <property type="entry name" value="LIP"/>
    <property type="match status" value="1"/>
</dbReference>
<dbReference type="PIRSF" id="PIRSF029171">
    <property type="entry name" value="Esterase_LipA"/>
    <property type="match status" value="1"/>
</dbReference>
<dbReference type="STRING" id="860235.AOZ06_47060"/>
<keyword evidence="3" id="KW-1185">Reference proteome</keyword>
<feature type="chain" id="PRO_5006036076" description="Lipase" evidence="1">
    <location>
        <begin position="22"/>
        <end position="435"/>
    </location>
</feature>